<dbReference type="SUPFAM" id="SSF52980">
    <property type="entry name" value="Restriction endonuclease-like"/>
    <property type="match status" value="1"/>
</dbReference>
<keyword evidence="4" id="KW-0378">Hydrolase</keyword>
<keyword evidence="8" id="KW-1185">Reference proteome</keyword>
<keyword evidence="5" id="KW-0234">DNA repair</keyword>
<keyword evidence="1" id="KW-0540">Nuclease</keyword>
<evidence type="ECO:0000256" key="3">
    <source>
        <dbReference type="ARBA" id="ARBA00022763"/>
    </source>
</evidence>
<evidence type="ECO:0000256" key="2">
    <source>
        <dbReference type="ARBA" id="ARBA00022759"/>
    </source>
</evidence>
<dbReference type="RefSeq" id="WP_301814536.1">
    <property type="nucleotide sequence ID" value="NZ_JAUJZH010000028.1"/>
</dbReference>
<dbReference type="EMBL" id="JAUKVY010000028">
    <property type="protein sequence ID" value="MDO1536466.1"/>
    <property type="molecule type" value="Genomic_DNA"/>
</dbReference>
<dbReference type="Proteomes" id="UP001169027">
    <property type="component" value="Unassembled WGS sequence"/>
</dbReference>
<evidence type="ECO:0000256" key="5">
    <source>
        <dbReference type="ARBA" id="ARBA00023204"/>
    </source>
</evidence>
<keyword evidence="3" id="KW-0227">DNA damage</keyword>
<dbReference type="NCBIfam" id="TIGR00632">
    <property type="entry name" value="vsr"/>
    <property type="match status" value="1"/>
</dbReference>
<dbReference type="Gene3D" id="3.40.960.10">
    <property type="entry name" value="VSR Endonuclease"/>
    <property type="match status" value="1"/>
</dbReference>
<name>A0ABT8SG62_9BURK</name>
<evidence type="ECO:0000313" key="7">
    <source>
        <dbReference type="EMBL" id="MDO1536466.1"/>
    </source>
</evidence>
<reference evidence="7" key="1">
    <citation type="submission" date="2023-06" db="EMBL/GenBank/DDBJ databases">
        <authorList>
            <person name="Jiang Y."/>
            <person name="Liu Q."/>
        </authorList>
    </citation>
    <scope>NUCLEOTIDE SEQUENCE</scope>
    <source>
        <strain evidence="7">CGMCC 1.12090</strain>
    </source>
</reference>
<comment type="similarity">
    <text evidence="6">Belongs to the Vsr family.</text>
</comment>
<dbReference type="InterPro" id="IPR004603">
    <property type="entry name" value="DNA_mismatch_endonuc_vsr"/>
</dbReference>
<proteinExistence type="inferred from homology"/>
<evidence type="ECO:0000256" key="6">
    <source>
        <dbReference type="ARBA" id="ARBA00029466"/>
    </source>
</evidence>
<sequence>MCADIVSPAVRSSMMSGIRGKNSRPELALRKQLFAAGYRFRLHRRDLPGSPDIVLPRHRAVVFVHGCFWHRHQGCPKATTPASNASFWAAKFSANVARDAATIGQLEALGWRVAVVWECAIGRTGLEPSQFARLEVWIDQAAAAGAGARRNRLELP</sequence>
<evidence type="ECO:0000256" key="4">
    <source>
        <dbReference type="ARBA" id="ARBA00022801"/>
    </source>
</evidence>
<dbReference type="GO" id="GO:0004519">
    <property type="term" value="F:endonuclease activity"/>
    <property type="evidence" value="ECO:0007669"/>
    <property type="project" value="UniProtKB-KW"/>
</dbReference>
<evidence type="ECO:0000313" key="8">
    <source>
        <dbReference type="Proteomes" id="UP001169027"/>
    </source>
</evidence>
<accession>A0ABT8SG62</accession>
<protein>
    <submittedName>
        <fullName evidence="7">Very short patch repair endonuclease</fullName>
    </submittedName>
</protein>
<gene>
    <name evidence="7" type="ORF">Q2T77_29700</name>
</gene>
<keyword evidence="2 7" id="KW-0255">Endonuclease</keyword>
<dbReference type="CDD" id="cd00221">
    <property type="entry name" value="Vsr"/>
    <property type="match status" value="1"/>
</dbReference>
<organism evidence="7 8">
    <name type="scientific">Variovorax ginsengisoli</name>
    <dbReference type="NCBI Taxonomy" id="363844"/>
    <lineage>
        <taxon>Bacteria</taxon>
        <taxon>Pseudomonadati</taxon>
        <taxon>Pseudomonadota</taxon>
        <taxon>Betaproteobacteria</taxon>
        <taxon>Burkholderiales</taxon>
        <taxon>Comamonadaceae</taxon>
        <taxon>Variovorax</taxon>
    </lineage>
</organism>
<evidence type="ECO:0000256" key="1">
    <source>
        <dbReference type="ARBA" id="ARBA00022722"/>
    </source>
</evidence>
<dbReference type="Pfam" id="PF03852">
    <property type="entry name" value="Vsr"/>
    <property type="match status" value="1"/>
</dbReference>
<comment type="caution">
    <text evidence="7">The sequence shown here is derived from an EMBL/GenBank/DDBJ whole genome shotgun (WGS) entry which is preliminary data.</text>
</comment>
<dbReference type="InterPro" id="IPR011335">
    <property type="entry name" value="Restrct_endonuc-II-like"/>
</dbReference>